<dbReference type="Pfam" id="PF22631">
    <property type="entry name" value="PLCB1-4-like_EFh"/>
    <property type="match status" value="1"/>
</dbReference>
<dbReference type="InterPro" id="IPR053945">
    <property type="entry name" value="PLCB1-4-like_EFh"/>
</dbReference>
<dbReference type="Gene3D" id="2.30.29.240">
    <property type="match status" value="1"/>
</dbReference>
<dbReference type="OrthoDB" id="269822at2759"/>
<accession>A0A1Y3APN2</accession>
<gene>
    <name evidence="2" type="ORF">BLA29_011661</name>
</gene>
<dbReference type="Proteomes" id="UP000194236">
    <property type="component" value="Unassembled WGS sequence"/>
</dbReference>
<feature type="domain" description="Phosphoinositide phospholipase C beta 1-4-like EF-hand" evidence="1">
    <location>
        <begin position="1"/>
        <end position="32"/>
    </location>
</feature>
<dbReference type="EMBL" id="MUJZ01067904">
    <property type="protein sequence ID" value="OTF69977.1"/>
    <property type="molecule type" value="Genomic_DNA"/>
</dbReference>
<reference evidence="2 3" key="1">
    <citation type="submission" date="2017-03" db="EMBL/GenBank/DDBJ databases">
        <title>Genome Survey of Euroglyphus maynei.</title>
        <authorList>
            <person name="Arlian L.G."/>
            <person name="Morgan M.S."/>
            <person name="Rider S.D."/>
        </authorList>
    </citation>
    <scope>NUCLEOTIDE SEQUENCE [LARGE SCALE GENOMIC DNA]</scope>
    <source>
        <strain evidence="2">Arlian Lab</strain>
        <tissue evidence="2">Whole body</tissue>
    </source>
</reference>
<comment type="caution">
    <text evidence="2">The sequence shown here is derived from an EMBL/GenBank/DDBJ whole genome shotgun (WGS) entry which is preliminary data.</text>
</comment>
<proteinExistence type="predicted"/>
<protein>
    <recommendedName>
        <fullName evidence="1">Phosphoinositide phospholipase C beta 1-4-like EF-hand domain-containing protein</fullName>
    </recommendedName>
</protein>
<dbReference type="SUPFAM" id="SSF47473">
    <property type="entry name" value="EF-hand"/>
    <property type="match status" value="1"/>
</dbReference>
<name>A0A1Y3APN2_EURMA</name>
<sequence>MKEVNLPFEKNDTIHPDDWTFEKFYQLYHKICPRSDIEELFHSMLVN</sequence>
<dbReference type="InterPro" id="IPR011992">
    <property type="entry name" value="EF-hand-dom_pair"/>
</dbReference>
<keyword evidence="3" id="KW-1185">Reference proteome</keyword>
<organism evidence="2 3">
    <name type="scientific">Euroglyphus maynei</name>
    <name type="common">Mayne's house dust mite</name>
    <dbReference type="NCBI Taxonomy" id="6958"/>
    <lineage>
        <taxon>Eukaryota</taxon>
        <taxon>Metazoa</taxon>
        <taxon>Ecdysozoa</taxon>
        <taxon>Arthropoda</taxon>
        <taxon>Chelicerata</taxon>
        <taxon>Arachnida</taxon>
        <taxon>Acari</taxon>
        <taxon>Acariformes</taxon>
        <taxon>Sarcoptiformes</taxon>
        <taxon>Astigmata</taxon>
        <taxon>Psoroptidia</taxon>
        <taxon>Analgoidea</taxon>
        <taxon>Pyroglyphidae</taxon>
        <taxon>Pyroglyphinae</taxon>
        <taxon>Euroglyphus</taxon>
    </lineage>
</organism>
<dbReference type="AlphaFoldDB" id="A0A1Y3APN2"/>
<evidence type="ECO:0000313" key="2">
    <source>
        <dbReference type="EMBL" id="OTF69977.1"/>
    </source>
</evidence>
<evidence type="ECO:0000313" key="3">
    <source>
        <dbReference type="Proteomes" id="UP000194236"/>
    </source>
</evidence>
<evidence type="ECO:0000259" key="1">
    <source>
        <dbReference type="Pfam" id="PF22631"/>
    </source>
</evidence>